<dbReference type="OMA" id="MVPHLYG"/>
<protein>
    <submittedName>
        <fullName evidence="4 5">Uncharacterized protein LOC106151540</fullName>
    </submittedName>
    <submittedName>
        <fullName evidence="6">Uncharacterized protein LOC106162301</fullName>
    </submittedName>
</protein>
<dbReference type="InterPro" id="IPR042616">
    <property type="entry name" value="PROSER1"/>
</dbReference>
<evidence type="ECO:0000313" key="6">
    <source>
        <dbReference type="RefSeq" id="XP_013395001.1"/>
    </source>
</evidence>
<dbReference type="RefSeq" id="XP_013380318.1">
    <property type="nucleotide sequence ID" value="XM_013524864.2"/>
</dbReference>
<accession>A0A1S3IAW9</accession>
<proteinExistence type="predicted"/>
<sequence>MAKEQMHPEQFGALLHRIMMETGSSQKKLEILFSAKGYYNANQVSSMLNAFAIPSDKVRAMQIMEPRLCRMTCDQAREIIASASVHNDKLILLDCIKRALVDCQSRVGVEYILSAFTYEGDKMRAMSILNTVRSDVADAVPAGGHQGYAALGGLYTQARPLVPQLYGSIAQQVLTIPGQGKIEIPPQAEPGVVPSFYTGHPSYAYPPDKSYQEVRGYPGTQGVEPFTFQTGYPAGGPPLGYHGGAPAPTGFPGLSPTGY</sequence>
<dbReference type="AlphaFoldDB" id="A0A1S3IAW9"/>
<organism evidence="3 6">
    <name type="scientific">Lingula anatina</name>
    <name type="common">Brachiopod</name>
    <name type="synonym">Lingula unguis</name>
    <dbReference type="NCBI Taxonomy" id="7574"/>
    <lineage>
        <taxon>Eukaryota</taxon>
        <taxon>Metazoa</taxon>
        <taxon>Spiralia</taxon>
        <taxon>Lophotrochozoa</taxon>
        <taxon>Brachiopoda</taxon>
        <taxon>Linguliformea</taxon>
        <taxon>Lingulata</taxon>
        <taxon>Lingulida</taxon>
        <taxon>Linguloidea</taxon>
        <taxon>Lingulidae</taxon>
        <taxon>Lingula</taxon>
    </lineage>
</organism>
<evidence type="ECO:0000313" key="4">
    <source>
        <dbReference type="RefSeq" id="XP_013380317.1"/>
    </source>
</evidence>
<name>A0A1S3IAW9_LINAN</name>
<dbReference type="InterPro" id="IPR028011">
    <property type="entry name" value="DUF4476"/>
</dbReference>
<feature type="region of interest" description="Disordered" evidence="1">
    <location>
        <begin position="234"/>
        <end position="259"/>
    </location>
</feature>
<feature type="compositionally biased region" description="Gly residues" evidence="1">
    <location>
        <begin position="234"/>
        <end position="243"/>
    </location>
</feature>
<gene>
    <name evidence="6" type="primary">LOC106162301</name>
    <name evidence="4 5" type="synonym">LOC106151540</name>
</gene>
<evidence type="ECO:0000313" key="5">
    <source>
        <dbReference type="RefSeq" id="XP_013380318.1"/>
    </source>
</evidence>
<dbReference type="Pfam" id="PF14771">
    <property type="entry name" value="DUF4476"/>
    <property type="match status" value="1"/>
</dbReference>
<reference evidence="4 5" key="1">
    <citation type="submission" date="2025-04" db="UniProtKB">
        <authorList>
            <consortium name="RefSeq"/>
        </authorList>
    </citation>
    <scope>IDENTIFICATION</scope>
    <source>
        <tissue evidence="4 5">Gonads</tissue>
    </source>
</reference>
<dbReference type="KEGG" id="lak:106162301"/>
<dbReference type="PANTHER" id="PTHR14880">
    <property type="entry name" value="PROLINE AND SERINE-RICH PROTEIN 1"/>
    <property type="match status" value="1"/>
</dbReference>
<feature type="domain" description="DUF4476" evidence="2">
    <location>
        <begin position="40"/>
        <end position="129"/>
    </location>
</feature>
<dbReference type="OrthoDB" id="9976386at2759"/>
<keyword evidence="3" id="KW-1185">Reference proteome</keyword>
<dbReference type="PANTHER" id="PTHR14880:SF2">
    <property type="entry name" value="PROLINE AND SERINE-RICH PROTEIN 1"/>
    <property type="match status" value="1"/>
</dbReference>
<evidence type="ECO:0000259" key="2">
    <source>
        <dbReference type="Pfam" id="PF14771"/>
    </source>
</evidence>
<evidence type="ECO:0000313" key="3">
    <source>
        <dbReference type="Proteomes" id="UP000085678"/>
    </source>
</evidence>
<dbReference type="GeneID" id="106151540"/>
<evidence type="ECO:0000256" key="1">
    <source>
        <dbReference type="SAM" id="MobiDB-lite"/>
    </source>
</evidence>
<dbReference type="Proteomes" id="UP000085678">
    <property type="component" value="Unplaced"/>
</dbReference>
<dbReference type="KEGG" id="lak:106151540"/>
<dbReference type="RefSeq" id="XP_013380317.1">
    <property type="nucleotide sequence ID" value="XM_013524863.2"/>
</dbReference>
<dbReference type="RefSeq" id="XP_013395001.1">
    <property type="nucleotide sequence ID" value="XM_013539547.1"/>
</dbReference>
<dbReference type="GeneID" id="106162301"/>